<name>A0AAE1AE20_9GAST</name>
<reference evidence="1" key="1">
    <citation type="journal article" date="2023" name="G3 (Bethesda)">
        <title>A reference genome for the long-term kleptoplast-retaining sea slug Elysia crispata morphotype clarki.</title>
        <authorList>
            <person name="Eastman K.E."/>
            <person name="Pendleton A.L."/>
            <person name="Shaikh M.A."/>
            <person name="Suttiyut T."/>
            <person name="Ogas R."/>
            <person name="Tomko P."/>
            <person name="Gavelis G."/>
            <person name="Widhalm J.R."/>
            <person name="Wisecaver J.H."/>
        </authorList>
    </citation>
    <scope>NUCLEOTIDE SEQUENCE</scope>
    <source>
        <strain evidence="1">ECLA1</strain>
    </source>
</reference>
<gene>
    <name evidence="1" type="ORF">RRG08_062707</name>
</gene>
<evidence type="ECO:0000313" key="2">
    <source>
        <dbReference type="Proteomes" id="UP001283361"/>
    </source>
</evidence>
<protein>
    <submittedName>
        <fullName evidence="1">Uncharacterized protein</fullName>
    </submittedName>
</protein>
<organism evidence="1 2">
    <name type="scientific">Elysia crispata</name>
    <name type="common">lettuce slug</name>
    <dbReference type="NCBI Taxonomy" id="231223"/>
    <lineage>
        <taxon>Eukaryota</taxon>
        <taxon>Metazoa</taxon>
        <taxon>Spiralia</taxon>
        <taxon>Lophotrochozoa</taxon>
        <taxon>Mollusca</taxon>
        <taxon>Gastropoda</taxon>
        <taxon>Heterobranchia</taxon>
        <taxon>Euthyneura</taxon>
        <taxon>Panpulmonata</taxon>
        <taxon>Sacoglossa</taxon>
        <taxon>Placobranchoidea</taxon>
        <taxon>Plakobranchidae</taxon>
        <taxon>Elysia</taxon>
    </lineage>
</organism>
<dbReference type="AlphaFoldDB" id="A0AAE1AE20"/>
<comment type="caution">
    <text evidence="1">The sequence shown here is derived from an EMBL/GenBank/DDBJ whole genome shotgun (WGS) entry which is preliminary data.</text>
</comment>
<dbReference type="Proteomes" id="UP001283361">
    <property type="component" value="Unassembled WGS sequence"/>
</dbReference>
<proteinExistence type="predicted"/>
<dbReference type="EMBL" id="JAWDGP010002178">
    <property type="protein sequence ID" value="KAK3784962.1"/>
    <property type="molecule type" value="Genomic_DNA"/>
</dbReference>
<keyword evidence="2" id="KW-1185">Reference proteome</keyword>
<evidence type="ECO:0000313" key="1">
    <source>
        <dbReference type="EMBL" id="KAK3784962.1"/>
    </source>
</evidence>
<accession>A0AAE1AE20</accession>
<sequence length="216" mass="23925">MFWMFRETKGREKCQGGEVNKRLKVKSNFHVDQMLKVEYVEEIPKQPEDRSNEASCTETLVEQISRRALEKLQTDKADNSRSLNVMFHKLLHQEGVKALDLVISVASLIPWPPSCGVSVQRQRGVAVQARQQTQDDDVAGPASVVHQRSTQTVKLTWPEGPICPGQVTRNARDSSMFYVSRRLETLGGGGGGGGGQPPNLLPLNLTLATPVLAPRR</sequence>